<evidence type="ECO:0000313" key="1">
    <source>
        <dbReference type="EMBL" id="AVJ51794.1"/>
    </source>
</evidence>
<reference evidence="1 2" key="1">
    <citation type="submission" date="2018-02" db="EMBL/GenBank/DDBJ databases">
        <title>Complete genome sequence of Pantoea phage vB_PagS_Vid5.</title>
        <authorList>
            <person name="Truncaite L."/>
            <person name="Simoliunas E."/>
            <person name="Meskys R."/>
        </authorList>
    </citation>
    <scope>NUCLEOTIDE SEQUENCE [LARGE SCALE GENOMIC DNA]</scope>
</reference>
<dbReference type="Proteomes" id="UP000241629">
    <property type="component" value="Segment"/>
</dbReference>
<protein>
    <submittedName>
        <fullName evidence="1">Uncharacterized protein</fullName>
    </submittedName>
</protein>
<accession>A0A2P1CKU3</accession>
<gene>
    <name evidence="1" type="ORF">Vid5_gp39</name>
</gene>
<proteinExistence type="predicted"/>
<keyword evidence="2" id="KW-1185">Reference proteome</keyword>
<dbReference type="EMBL" id="MG948468">
    <property type="protein sequence ID" value="AVJ51794.1"/>
    <property type="molecule type" value="Genomic_DNA"/>
</dbReference>
<name>A0A2P1CKU3_9CAUD</name>
<organism evidence="1 2">
    <name type="scientific">Pantoea phage vB_PagS_Vid5</name>
    <dbReference type="NCBI Taxonomy" id="2099652"/>
    <lineage>
        <taxon>Viruses</taxon>
        <taxon>Duplodnaviria</taxon>
        <taxon>Heunggongvirae</taxon>
        <taxon>Uroviricota</taxon>
        <taxon>Caudoviricetes</taxon>
        <taxon>Vidquintavirus</taxon>
        <taxon>Vidquintavirus Vid5</taxon>
    </lineage>
</organism>
<sequence>MMTNADKYAHVTNITAAVKLLNDAIKAAQADDIFCEVEIEQVTVEAVGKVDIVAITVNMRLEK</sequence>
<evidence type="ECO:0000313" key="2">
    <source>
        <dbReference type="Proteomes" id="UP000241629"/>
    </source>
</evidence>